<dbReference type="SUPFAM" id="SSF75217">
    <property type="entry name" value="alpha/beta knot"/>
    <property type="match status" value="1"/>
</dbReference>
<evidence type="ECO:0000256" key="3">
    <source>
        <dbReference type="ARBA" id="ARBA00022691"/>
    </source>
</evidence>
<dbReference type="Pfam" id="PF02590">
    <property type="entry name" value="SPOUT_MTase"/>
    <property type="match status" value="1"/>
</dbReference>
<reference evidence="7" key="1">
    <citation type="submission" date="2017-09" db="EMBL/GenBank/DDBJ databases">
        <title>The Reconstruction of 2,631 Draft Metagenome-Assembled Genomes from the Global Oceans.</title>
        <authorList>
            <person name="Tully B.J."/>
            <person name="Graham E.D."/>
            <person name="Heidelberg J.F."/>
        </authorList>
    </citation>
    <scope>NUCLEOTIDE SEQUENCE [LARGE SCALE GENOMIC DNA]</scope>
</reference>
<accession>A0A2D6YMP2</accession>
<comment type="subunit">
    <text evidence="5">Homodimer.</text>
</comment>
<dbReference type="Proteomes" id="UP000226525">
    <property type="component" value="Unassembled WGS sequence"/>
</dbReference>
<dbReference type="PANTHER" id="PTHR33603:SF1">
    <property type="entry name" value="RIBOSOMAL RNA LARGE SUBUNIT METHYLTRANSFERASE H"/>
    <property type="match status" value="1"/>
</dbReference>
<keyword evidence="3 5" id="KW-0949">S-adenosyl-L-methionine</keyword>
<proteinExistence type="inferred from homology"/>
<dbReference type="InterPro" id="IPR029026">
    <property type="entry name" value="tRNA_m1G_MTases_N"/>
</dbReference>
<comment type="similarity">
    <text evidence="4 5">Belongs to the RNA methyltransferase RlmH family.</text>
</comment>
<protein>
    <recommendedName>
        <fullName evidence="5">Ribosomal RNA large subunit methyltransferase H</fullName>
        <ecNumber evidence="5">2.1.1.177</ecNumber>
    </recommendedName>
    <alternativeName>
        <fullName evidence="5">23S rRNA (pseudouridine1915-N3)-methyltransferase</fullName>
    </alternativeName>
    <alternativeName>
        <fullName evidence="5">23S rRNA m3Psi1915 methyltransferase</fullName>
    </alternativeName>
    <alternativeName>
        <fullName evidence="5">rRNA (pseudouridine-N3-)-methyltransferase RlmH</fullName>
    </alternativeName>
</protein>
<keyword evidence="5" id="KW-0698">rRNA processing</keyword>
<keyword evidence="1 5" id="KW-0489">Methyltransferase</keyword>
<dbReference type="HAMAP" id="MF_00658">
    <property type="entry name" value="23SrRNA_methyltr_H"/>
    <property type="match status" value="1"/>
</dbReference>
<comment type="catalytic activity">
    <reaction evidence="5">
        <text>pseudouridine(1915) in 23S rRNA + S-adenosyl-L-methionine = N(3)-methylpseudouridine(1915) in 23S rRNA + S-adenosyl-L-homocysteine + H(+)</text>
        <dbReference type="Rhea" id="RHEA:42752"/>
        <dbReference type="Rhea" id="RHEA-COMP:10221"/>
        <dbReference type="Rhea" id="RHEA-COMP:10222"/>
        <dbReference type="ChEBI" id="CHEBI:15378"/>
        <dbReference type="ChEBI" id="CHEBI:57856"/>
        <dbReference type="ChEBI" id="CHEBI:59789"/>
        <dbReference type="ChEBI" id="CHEBI:65314"/>
        <dbReference type="ChEBI" id="CHEBI:74486"/>
        <dbReference type="EC" id="2.1.1.177"/>
    </reaction>
</comment>
<gene>
    <name evidence="5" type="primary">rlmH</name>
    <name evidence="6" type="ORF">CMN54_13705</name>
</gene>
<dbReference type="EMBL" id="NZEX01000163">
    <property type="protein sequence ID" value="MAH64468.1"/>
    <property type="molecule type" value="Genomic_DNA"/>
</dbReference>
<evidence type="ECO:0000256" key="4">
    <source>
        <dbReference type="ARBA" id="ARBA00038303"/>
    </source>
</evidence>
<keyword evidence="2 5" id="KW-0808">Transferase</keyword>
<evidence type="ECO:0000256" key="1">
    <source>
        <dbReference type="ARBA" id="ARBA00022603"/>
    </source>
</evidence>
<dbReference type="GO" id="GO:0005737">
    <property type="term" value="C:cytoplasm"/>
    <property type="evidence" value="ECO:0007669"/>
    <property type="project" value="UniProtKB-SubCell"/>
</dbReference>
<comment type="subcellular location">
    <subcellularLocation>
        <location evidence="5">Cytoplasm</location>
    </subcellularLocation>
</comment>
<evidence type="ECO:0000256" key="5">
    <source>
        <dbReference type="HAMAP-Rule" id="MF_00658"/>
    </source>
</evidence>
<dbReference type="EC" id="2.1.1.177" evidence="5"/>
<evidence type="ECO:0000256" key="2">
    <source>
        <dbReference type="ARBA" id="ARBA00022679"/>
    </source>
</evidence>
<dbReference type="AlphaFoldDB" id="A0A2D6YMP2"/>
<dbReference type="GO" id="GO:0070038">
    <property type="term" value="F:rRNA (pseudouridine-N3-)-methyltransferase activity"/>
    <property type="evidence" value="ECO:0007669"/>
    <property type="project" value="UniProtKB-UniRule"/>
</dbReference>
<comment type="caution">
    <text evidence="6">The sequence shown here is derived from an EMBL/GenBank/DDBJ whole genome shotgun (WGS) entry which is preliminary data.</text>
</comment>
<evidence type="ECO:0000313" key="6">
    <source>
        <dbReference type="EMBL" id="MAH64468.1"/>
    </source>
</evidence>
<name>A0A2D6YMP2_9DELT</name>
<dbReference type="Gene3D" id="3.40.1280.10">
    <property type="match status" value="1"/>
</dbReference>
<comment type="function">
    <text evidence="5">Specifically methylates the pseudouridine at position 1915 (m3Psi1915) in 23S rRNA.</text>
</comment>
<dbReference type="PANTHER" id="PTHR33603">
    <property type="entry name" value="METHYLTRANSFERASE"/>
    <property type="match status" value="1"/>
</dbReference>
<feature type="binding site" evidence="5">
    <location>
        <position position="74"/>
    </location>
    <ligand>
        <name>S-adenosyl-L-methionine</name>
        <dbReference type="ChEBI" id="CHEBI:59789"/>
    </ligand>
</feature>
<dbReference type="InterPro" id="IPR003742">
    <property type="entry name" value="RlmH-like"/>
</dbReference>
<dbReference type="InterPro" id="IPR029028">
    <property type="entry name" value="Alpha/beta_knot_MTases"/>
</dbReference>
<dbReference type="CDD" id="cd18081">
    <property type="entry name" value="RlmH-like"/>
    <property type="match status" value="1"/>
</dbReference>
<feature type="binding site" evidence="5">
    <location>
        <position position="106"/>
    </location>
    <ligand>
        <name>S-adenosyl-L-methionine</name>
        <dbReference type="ChEBI" id="CHEBI:59789"/>
    </ligand>
</feature>
<sequence length="158" mass="18508">MLRIRFLWIGRTQEAYLQEGLKIYQRRLLHYANIVTEEIKPQRRWQSLPEIARKQAETKALLERLLPGEQCILLNEQGQQLDSISLSRWLENSYLQSGPQMTFIVGGPYGIDCGAFPQQTKHLSLSPMTFSHQMARLILLEQVYRAFTILKGEPYHHR</sequence>
<evidence type="ECO:0000313" key="7">
    <source>
        <dbReference type="Proteomes" id="UP000226525"/>
    </source>
</evidence>
<dbReference type="PIRSF" id="PIRSF004505">
    <property type="entry name" value="MT_bac"/>
    <property type="match status" value="1"/>
</dbReference>
<keyword evidence="5" id="KW-0963">Cytoplasm</keyword>
<feature type="binding site" evidence="5">
    <location>
        <begin position="125"/>
        <end position="130"/>
    </location>
    <ligand>
        <name>S-adenosyl-L-methionine</name>
        <dbReference type="ChEBI" id="CHEBI:59789"/>
    </ligand>
</feature>
<organism evidence="6 7">
    <name type="scientific">SAR324 cluster bacterium</name>
    <dbReference type="NCBI Taxonomy" id="2024889"/>
    <lineage>
        <taxon>Bacteria</taxon>
        <taxon>Deltaproteobacteria</taxon>
        <taxon>SAR324 cluster</taxon>
    </lineage>
</organism>